<keyword evidence="1" id="KW-0472">Membrane</keyword>
<comment type="caution">
    <text evidence="2">The sequence shown here is derived from an EMBL/GenBank/DDBJ whole genome shotgun (WGS) entry which is preliminary data.</text>
</comment>
<gene>
    <name evidence="2" type="ORF">JEM65_11975</name>
</gene>
<proteinExistence type="predicted"/>
<keyword evidence="1" id="KW-0812">Transmembrane</keyword>
<keyword evidence="3" id="KW-1185">Reference proteome</keyword>
<evidence type="ECO:0008006" key="4">
    <source>
        <dbReference type="Google" id="ProtNLM"/>
    </source>
</evidence>
<dbReference type="AlphaFoldDB" id="A0A934KW31"/>
<sequence length="146" mass="17131">MSLITFILAWIIAVVVMTLFSAIWSMVSGHVFREPALLSKLMQDHPYIKASERNTYMWGWIIHFVLGIVFLIFYEVLWRLTDVPRTFLWSLAFGSVLGVLGVVGWKMMFKLVNFTSQFNYKQYYIHIFLAHIVFSVTALGVYQWLH</sequence>
<protein>
    <recommendedName>
        <fullName evidence="4">DUF2938 domain-containing protein</fullName>
    </recommendedName>
</protein>
<dbReference type="Proteomes" id="UP000662373">
    <property type="component" value="Unassembled WGS sequence"/>
</dbReference>
<organism evidence="2 3">
    <name type="scientific">Gelidibacter salicanalis</name>
    <dbReference type="NCBI Taxonomy" id="291193"/>
    <lineage>
        <taxon>Bacteria</taxon>
        <taxon>Pseudomonadati</taxon>
        <taxon>Bacteroidota</taxon>
        <taxon>Flavobacteriia</taxon>
        <taxon>Flavobacteriales</taxon>
        <taxon>Flavobacteriaceae</taxon>
        <taxon>Gelidibacter</taxon>
    </lineage>
</organism>
<reference evidence="2 3" key="1">
    <citation type="submission" date="2020-09" db="EMBL/GenBank/DDBJ databases">
        <title>Draft genome of Gelidibacter salicanalis PAMC21136.</title>
        <authorList>
            <person name="Park H."/>
        </authorList>
    </citation>
    <scope>NUCLEOTIDE SEQUENCE [LARGE SCALE GENOMIC DNA]</scope>
    <source>
        <strain evidence="2 3">PAMC21136</strain>
    </source>
</reference>
<evidence type="ECO:0000313" key="2">
    <source>
        <dbReference type="EMBL" id="MBJ7881363.1"/>
    </source>
</evidence>
<keyword evidence="1" id="KW-1133">Transmembrane helix</keyword>
<evidence type="ECO:0000313" key="3">
    <source>
        <dbReference type="Proteomes" id="UP000662373"/>
    </source>
</evidence>
<accession>A0A934KW31</accession>
<feature type="transmembrane region" description="Helical" evidence="1">
    <location>
        <begin position="86"/>
        <end position="103"/>
    </location>
</feature>
<feature type="transmembrane region" description="Helical" evidence="1">
    <location>
        <begin position="57"/>
        <end position="74"/>
    </location>
</feature>
<name>A0A934KW31_9FLAO</name>
<feature type="transmembrane region" description="Helical" evidence="1">
    <location>
        <begin position="123"/>
        <end position="145"/>
    </location>
</feature>
<dbReference type="RefSeq" id="WP_199599803.1">
    <property type="nucleotide sequence ID" value="NZ_JAEHJZ010000029.1"/>
</dbReference>
<evidence type="ECO:0000256" key="1">
    <source>
        <dbReference type="SAM" id="Phobius"/>
    </source>
</evidence>
<dbReference type="EMBL" id="JAEHJZ010000029">
    <property type="protein sequence ID" value="MBJ7881363.1"/>
    <property type="molecule type" value="Genomic_DNA"/>
</dbReference>